<dbReference type="RefSeq" id="WP_110044025.1">
    <property type="nucleotide sequence ID" value="NZ_CP054612.1"/>
</dbReference>
<protein>
    <recommendedName>
        <fullName evidence="7">Phosphatidylglycerol--prolipoprotein diacylglyceryl transferase</fullName>
        <ecNumber evidence="7">2.5.1.145</ecNumber>
    </recommendedName>
</protein>
<evidence type="ECO:0000256" key="5">
    <source>
        <dbReference type="ARBA" id="ARBA00022989"/>
    </source>
</evidence>
<dbReference type="PANTHER" id="PTHR30589">
    <property type="entry name" value="PROLIPOPROTEIN DIACYLGLYCERYL TRANSFERASE"/>
    <property type="match status" value="1"/>
</dbReference>
<keyword evidence="4 7" id="KW-0812">Transmembrane</keyword>
<keyword evidence="9" id="KW-1185">Reference proteome</keyword>
<dbReference type="InterPro" id="IPR001640">
    <property type="entry name" value="Lgt"/>
</dbReference>
<keyword evidence="8" id="KW-0449">Lipoprotein</keyword>
<evidence type="ECO:0000256" key="4">
    <source>
        <dbReference type="ARBA" id="ARBA00022692"/>
    </source>
</evidence>
<proteinExistence type="inferred from homology"/>
<comment type="pathway">
    <text evidence="7">Protein modification; lipoprotein biosynthesis (diacylglyceryl transfer).</text>
</comment>
<feature type="transmembrane region" description="Helical" evidence="7">
    <location>
        <begin position="93"/>
        <end position="110"/>
    </location>
</feature>
<comment type="subcellular location">
    <subcellularLocation>
        <location evidence="7">Cell membrane</location>
        <topology evidence="7">Multi-pass membrane protein</topology>
    </subcellularLocation>
</comment>
<dbReference type="PROSITE" id="PS01311">
    <property type="entry name" value="LGT"/>
    <property type="match status" value="1"/>
</dbReference>
<dbReference type="OrthoDB" id="871140at2"/>
<gene>
    <name evidence="7" type="primary">lgt</name>
    <name evidence="8" type="ORF">DFQ01_10711</name>
</gene>
<dbReference type="AlphaFoldDB" id="A0A2V2YU23"/>
<comment type="caution">
    <text evidence="8">The sequence shown here is derived from an EMBL/GenBank/DDBJ whole genome shotgun (WGS) entry which is preliminary data.</text>
</comment>
<dbReference type="GO" id="GO:0008961">
    <property type="term" value="F:phosphatidylglycerol-prolipoprotein diacylglyceryl transferase activity"/>
    <property type="evidence" value="ECO:0007669"/>
    <property type="project" value="UniProtKB-UniRule"/>
</dbReference>
<keyword evidence="6 7" id="KW-0472">Membrane</keyword>
<dbReference type="EC" id="2.5.1.145" evidence="7"/>
<feature type="transmembrane region" description="Helical" evidence="7">
    <location>
        <begin position="270"/>
        <end position="288"/>
    </location>
</feature>
<dbReference type="Proteomes" id="UP000246635">
    <property type="component" value="Unassembled WGS sequence"/>
</dbReference>
<comment type="catalytic activity">
    <reaction evidence="7">
        <text>L-cysteinyl-[prolipoprotein] + a 1,2-diacyl-sn-glycero-3-phospho-(1'-sn-glycerol) = an S-1,2-diacyl-sn-glyceryl-L-cysteinyl-[prolipoprotein] + sn-glycerol 1-phosphate + H(+)</text>
        <dbReference type="Rhea" id="RHEA:56712"/>
        <dbReference type="Rhea" id="RHEA-COMP:14679"/>
        <dbReference type="Rhea" id="RHEA-COMP:14680"/>
        <dbReference type="ChEBI" id="CHEBI:15378"/>
        <dbReference type="ChEBI" id="CHEBI:29950"/>
        <dbReference type="ChEBI" id="CHEBI:57685"/>
        <dbReference type="ChEBI" id="CHEBI:64716"/>
        <dbReference type="ChEBI" id="CHEBI:140658"/>
        <dbReference type="EC" id="2.5.1.145"/>
    </reaction>
</comment>
<evidence type="ECO:0000313" key="9">
    <source>
        <dbReference type="Proteomes" id="UP000246635"/>
    </source>
</evidence>
<feature type="transmembrane region" description="Helical" evidence="7">
    <location>
        <begin position="50"/>
        <end position="73"/>
    </location>
</feature>
<evidence type="ECO:0000256" key="3">
    <source>
        <dbReference type="ARBA" id="ARBA00022679"/>
    </source>
</evidence>
<keyword evidence="3 7" id="KW-0808">Transferase</keyword>
<keyword evidence="5 7" id="KW-1133">Transmembrane helix</keyword>
<reference evidence="8 9" key="1">
    <citation type="submission" date="2018-05" db="EMBL/GenBank/DDBJ databases">
        <title>Genomic Encyclopedia of Type Strains, Phase III (KMG-III): the genomes of soil and plant-associated and newly described type strains.</title>
        <authorList>
            <person name="Whitman W."/>
        </authorList>
    </citation>
    <scope>NUCLEOTIDE SEQUENCE [LARGE SCALE GENOMIC DNA]</scope>
    <source>
        <strain evidence="8 9">CECT 5696</strain>
    </source>
</reference>
<dbReference type="Pfam" id="PF01790">
    <property type="entry name" value="LGT"/>
    <property type="match status" value="1"/>
</dbReference>
<dbReference type="EMBL" id="QGTQ01000007">
    <property type="protein sequence ID" value="PWW03117.1"/>
    <property type="molecule type" value="Genomic_DNA"/>
</dbReference>
<evidence type="ECO:0000256" key="6">
    <source>
        <dbReference type="ARBA" id="ARBA00023136"/>
    </source>
</evidence>
<dbReference type="UniPathway" id="UPA00664"/>
<dbReference type="GO" id="GO:0042158">
    <property type="term" value="P:lipoprotein biosynthetic process"/>
    <property type="evidence" value="ECO:0007669"/>
    <property type="project" value="UniProtKB-UniRule"/>
</dbReference>
<dbReference type="GO" id="GO:0005886">
    <property type="term" value="C:plasma membrane"/>
    <property type="evidence" value="ECO:0007669"/>
    <property type="project" value="UniProtKB-SubCell"/>
</dbReference>
<accession>A0A2V2YU23</accession>
<feature type="transmembrane region" description="Helical" evidence="7">
    <location>
        <begin position="20"/>
        <end position="38"/>
    </location>
</feature>
<comment type="similarity">
    <text evidence="1 7">Belongs to the Lgt family.</text>
</comment>
<evidence type="ECO:0000256" key="7">
    <source>
        <dbReference type="HAMAP-Rule" id="MF_01147"/>
    </source>
</evidence>
<dbReference type="PANTHER" id="PTHR30589:SF0">
    <property type="entry name" value="PHOSPHATIDYLGLYCEROL--PROLIPOPROTEIN DIACYLGLYCERYL TRANSFERASE"/>
    <property type="match status" value="1"/>
</dbReference>
<name>A0A2V2YU23_9BACL</name>
<comment type="function">
    <text evidence="7">Catalyzes the transfer of the diacylglyceryl group from phosphatidylglycerol to the sulfhydryl group of the N-terminal cysteine of a prolipoprotein, the first step in the formation of mature lipoproteins.</text>
</comment>
<evidence type="ECO:0000313" key="8">
    <source>
        <dbReference type="EMBL" id="PWW03117.1"/>
    </source>
</evidence>
<evidence type="ECO:0000256" key="1">
    <source>
        <dbReference type="ARBA" id="ARBA00007150"/>
    </source>
</evidence>
<dbReference type="HAMAP" id="MF_01147">
    <property type="entry name" value="Lgt"/>
    <property type="match status" value="1"/>
</dbReference>
<sequence length="323" mass="36159">MLETLRLNPIAFDLGPITVHWYGIILGLGALVGLLLAVQEGKRFGISPDFFMDLLLMGVPSAVIAARIYYVAFEWNRYKGDFLSVFKIWEGGIAIYGALIGAFICGILYARYKGYNFLRIADICAPSLIAGQLIGRWGNFVNQEAYGGPVEESFLRDKLHLPGWIVDQMNVEGVFHHPTFLYESLWNVVGIIILFVLRRQKFLRAGELLCTYFFWYALGRFYIEGLRTDSLAFAGPDWLASFMNGLWTPMEWMGFHAGYLNIALEGNVRVSQLVSVVLLLAAIVFVVARRVTIVQPVHYLDPLVSSKPKASDNNIGSSDVANS</sequence>
<evidence type="ECO:0000256" key="2">
    <source>
        <dbReference type="ARBA" id="ARBA00022475"/>
    </source>
</evidence>
<feature type="binding site" evidence="7">
    <location>
        <position position="136"/>
    </location>
    <ligand>
        <name>a 1,2-diacyl-sn-glycero-3-phospho-(1'-sn-glycerol)</name>
        <dbReference type="ChEBI" id="CHEBI:64716"/>
    </ligand>
</feature>
<dbReference type="NCBIfam" id="TIGR00544">
    <property type="entry name" value="lgt"/>
    <property type="match status" value="1"/>
</dbReference>
<keyword evidence="2 7" id="KW-1003">Cell membrane</keyword>
<feature type="transmembrane region" description="Helical" evidence="7">
    <location>
        <begin position="205"/>
        <end position="223"/>
    </location>
</feature>
<organism evidence="8 9">
    <name type="scientific">Paenibacillus cellulosilyticus</name>
    <dbReference type="NCBI Taxonomy" id="375489"/>
    <lineage>
        <taxon>Bacteria</taxon>
        <taxon>Bacillati</taxon>
        <taxon>Bacillota</taxon>
        <taxon>Bacilli</taxon>
        <taxon>Bacillales</taxon>
        <taxon>Paenibacillaceae</taxon>
        <taxon>Paenibacillus</taxon>
    </lineage>
</organism>